<keyword evidence="2" id="KW-1003">Cell membrane</keyword>
<evidence type="ECO:0000313" key="8">
    <source>
        <dbReference type="EMBL" id="RLC35591.1"/>
    </source>
</evidence>
<evidence type="ECO:0000256" key="5">
    <source>
        <dbReference type="ARBA" id="ARBA00023136"/>
    </source>
</evidence>
<feature type="transmembrane region" description="Helical" evidence="6">
    <location>
        <begin position="94"/>
        <end position="113"/>
    </location>
</feature>
<dbReference type="SUPFAM" id="SSF103481">
    <property type="entry name" value="Multidrug resistance efflux transporter EmrE"/>
    <property type="match status" value="1"/>
</dbReference>
<evidence type="ECO:0000259" key="7">
    <source>
        <dbReference type="Pfam" id="PF00892"/>
    </source>
</evidence>
<feature type="domain" description="EamA" evidence="7">
    <location>
        <begin position="166"/>
        <end position="300"/>
    </location>
</feature>
<feature type="transmembrane region" description="Helical" evidence="6">
    <location>
        <begin position="62"/>
        <end position="82"/>
    </location>
</feature>
<dbReference type="AlphaFoldDB" id="A0A420ZAJ8"/>
<dbReference type="InterPro" id="IPR037185">
    <property type="entry name" value="EmrE-like"/>
</dbReference>
<comment type="subcellular location">
    <subcellularLocation>
        <location evidence="1">Cell membrane</location>
        <topology evidence="1">Multi-pass membrane protein</topology>
    </subcellularLocation>
</comment>
<comment type="caution">
    <text evidence="8">The sequence shown here is derived from an EMBL/GenBank/DDBJ whole genome shotgun (WGS) entry which is preliminary data.</text>
</comment>
<feature type="transmembrane region" description="Helical" evidence="6">
    <location>
        <begin position="37"/>
        <end position="56"/>
    </location>
</feature>
<dbReference type="PANTHER" id="PTHR32322:SF18">
    <property type="entry name" value="S-ADENOSYLMETHIONINE_S-ADENOSYLHOMOCYSTEINE TRANSPORTER"/>
    <property type="match status" value="1"/>
</dbReference>
<feature type="transmembrane region" description="Helical" evidence="6">
    <location>
        <begin position="119"/>
        <end position="136"/>
    </location>
</feature>
<feature type="transmembrane region" description="Helical" evidence="6">
    <location>
        <begin position="197"/>
        <end position="218"/>
    </location>
</feature>
<reference evidence="8 9" key="1">
    <citation type="submission" date="2018-06" db="EMBL/GenBank/DDBJ databases">
        <title>Extensive metabolic versatility and redundancy in microbially diverse, dynamic hydrothermal sediments.</title>
        <authorList>
            <person name="Dombrowski N."/>
            <person name="Teske A."/>
            <person name="Baker B.J."/>
        </authorList>
    </citation>
    <scope>NUCLEOTIDE SEQUENCE [LARGE SCALE GENOMIC DNA]</scope>
    <source>
        <strain evidence="8">B79_G16</strain>
    </source>
</reference>
<evidence type="ECO:0000256" key="2">
    <source>
        <dbReference type="ARBA" id="ARBA00022475"/>
    </source>
</evidence>
<evidence type="ECO:0000256" key="3">
    <source>
        <dbReference type="ARBA" id="ARBA00022692"/>
    </source>
</evidence>
<dbReference type="Gene3D" id="1.10.3730.20">
    <property type="match status" value="1"/>
</dbReference>
<name>A0A420ZAJ8_UNCK3</name>
<feature type="transmembrane region" description="Helical" evidence="6">
    <location>
        <begin position="230"/>
        <end position="261"/>
    </location>
</feature>
<keyword evidence="3 6" id="KW-0812">Transmembrane</keyword>
<evidence type="ECO:0000256" key="6">
    <source>
        <dbReference type="SAM" id="Phobius"/>
    </source>
</evidence>
<evidence type="ECO:0000313" key="9">
    <source>
        <dbReference type="Proteomes" id="UP000281261"/>
    </source>
</evidence>
<dbReference type="Proteomes" id="UP000281261">
    <property type="component" value="Unassembled WGS sequence"/>
</dbReference>
<dbReference type="InterPro" id="IPR000620">
    <property type="entry name" value="EamA_dom"/>
</dbReference>
<gene>
    <name evidence="8" type="ORF">DRH29_06040</name>
</gene>
<dbReference type="EMBL" id="QMNG01000136">
    <property type="protein sequence ID" value="RLC35591.1"/>
    <property type="molecule type" value="Genomic_DNA"/>
</dbReference>
<feature type="transmembrane region" description="Helical" evidence="6">
    <location>
        <begin position="281"/>
        <end position="300"/>
    </location>
</feature>
<evidence type="ECO:0000256" key="4">
    <source>
        <dbReference type="ARBA" id="ARBA00022989"/>
    </source>
</evidence>
<evidence type="ECO:0000256" key="1">
    <source>
        <dbReference type="ARBA" id="ARBA00004651"/>
    </source>
</evidence>
<dbReference type="InterPro" id="IPR050638">
    <property type="entry name" value="AA-Vitamin_Transporters"/>
</dbReference>
<feature type="transmembrane region" description="Helical" evidence="6">
    <location>
        <begin position="6"/>
        <end position="25"/>
    </location>
</feature>
<keyword evidence="4 6" id="KW-1133">Transmembrane helix</keyword>
<organism evidence="8 9">
    <name type="scientific">candidate division Kazan bacterium</name>
    <dbReference type="NCBI Taxonomy" id="2202143"/>
    <lineage>
        <taxon>Bacteria</taxon>
        <taxon>Bacteria division Kazan-3B-28</taxon>
    </lineage>
</organism>
<accession>A0A420ZAJ8</accession>
<feature type="transmembrane region" description="Helical" evidence="6">
    <location>
        <begin position="164"/>
        <end position="182"/>
    </location>
</feature>
<proteinExistence type="predicted"/>
<protein>
    <recommendedName>
        <fullName evidence="7">EamA domain-containing protein</fullName>
    </recommendedName>
</protein>
<sequence>MFLGWPWYVYGLIAALLIAVITLLEKRELKREHSLEYVVVLSIFNLIVAAFLWPWVNFNISVMMLLWLYGASIFGSLSLWFVAKALKHLDVSVVSPQMTLSVVFALIFAFIFLGETVSAAQATGIIILVGGSLLLTREALHTMPFANHAALTYIKKKKTRSVHFYQLLILAAMALLGASAVMDKFVLNNISVYTFTFYIHIFLALNHLIIYGIVNKGFKNLSKGLNKAGWLIVIIAVLTLFSRLALAEALAIASVALVIPLKRISSVITTMLGGKLFHERGITIRTIIAIVMVIGVWLVVR</sequence>
<keyword evidence="5 6" id="KW-0472">Membrane</keyword>
<feature type="domain" description="EamA" evidence="7">
    <location>
        <begin position="6"/>
        <end position="136"/>
    </location>
</feature>
<dbReference type="GO" id="GO:0005886">
    <property type="term" value="C:plasma membrane"/>
    <property type="evidence" value="ECO:0007669"/>
    <property type="project" value="UniProtKB-SubCell"/>
</dbReference>
<dbReference type="PANTHER" id="PTHR32322">
    <property type="entry name" value="INNER MEMBRANE TRANSPORTER"/>
    <property type="match status" value="1"/>
</dbReference>
<dbReference type="Pfam" id="PF00892">
    <property type="entry name" value="EamA"/>
    <property type="match status" value="2"/>
</dbReference>